<dbReference type="NCBIfam" id="NF038326">
    <property type="entry name" value="DISARM_DrmAL"/>
    <property type="match status" value="1"/>
</dbReference>
<keyword evidence="2" id="KW-0378">Hydrolase</keyword>
<reference evidence="2 3" key="1">
    <citation type="journal article" date="2009" name="J. Bacteriol.">
        <title>Complete and draft genome sequences of six members of the Aquificales.</title>
        <authorList>
            <person name="Reysenbach A.L."/>
            <person name="Hamamura N."/>
            <person name="Podar M."/>
            <person name="Griffiths E."/>
            <person name="Ferreira S."/>
            <person name="Hochstein R."/>
            <person name="Heidelberg J."/>
            <person name="Johnson J."/>
            <person name="Mead D."/>
            <person name="Pohorille A."/>
            <person name="Sarmiento M."/>
            <person name="Schweighofer K."/>
            <person name="Seshadri R."/>
            <person name="Voytek M.A."/>
        </authorList>
    </citation>
    <scope>NUCLEOTIDE SEQUENCE [LARGE SCALE GENOMIC DNA]</scope>
    <source>
        <strain evidence="3">DSM 14350 / EX-H1</strain>
    </source>
</reference>
<proteinExistence type="predicted"/>
<evidence type="ECO:0000259" key="1">
    <source>
        <dbReference type="PROSITE" id="PS51194"/>
    </source>
</evidence>
<dbReference type="PaxDb" id="123214-PERMA_0249"/>
<dbReference type="GO" id="GO:0004386">
    <property type="term" value="F:helicase activity"/>
    <property type="evidence" value="ECO:0007669"/>
    <property type="project" value="UniProtKB-KW"/>
</dbReference>
<protein>
    <submittedName>
        <fullName evidence="2">Superfamily II DNA and RNA helicase</fullName>
    </submittedName>
</protein>
<dbReference type="InterPro" id="IPR001650">
    <property type="entry name" value="Helicase_C-like"/>
</dbReference>
<dbReference type="eggNOG" id="COG1061">
    <property type="taxonomic scope" value="Bacteria"/>
</dbReference>
<dbReference type="InterPro" id="IPR027417">
    <property type="entry name" value="P-loop_NTPase"/>
</dbReference>
<dbReference type="Proteomes" id="UP000001366">
    <property type="component" value="Chromosome"/>
</dbReference>
<dbReference type="Pfam" id="PF00271">
    <property type="entry name" value="Helicase_C"/>
    <property type="match status" value="1"/>
</dbReference>
<accession>C0QTN0</accession>
<name>C0QTN0_PERMH</name>
<dbReference type="EMBL" id="CP001230">
    <property type="protein sequence ID" value="ACO03461.1"/>
    <property type="molecule type" value="Genomic_DNA"/>
</dbReference>
<dbReference type="STRING" id="123214.PERMA_0249"/>
<keyword evidence="2" id="KW-0347">Helicase</keyword>
<dbReference type="PROSITE" id="PS51194">
    <property type="entry name" value="HELICASE_CTER"/>
    <property type="match status" value="1"/>
</dbReference>
<evidence type="ECO:0000313" key="3">
    <source>
        <dbReference type="Proteomes" id="UP000001366"/>
    </source>
</evidence>
<evidence type="ECO:0000313" key="2">
    <source>
        <dbReference type="EMBL" id="ACO03461.1"/>
    </source>
</evidence>
<dbReference type="HOGENOM" id="CLU_004880_0_0_0"/>
<keyword evidence="2" id="KW-0067">ATP-binding</keyword>
<dbReference type="KEGG" id="pmx:PERMA_0249"/>
<dbReference type="SMART" id="SM00490">
    <property type="entry name" value="HELICc"/>
    <property type="match status" value="1"/>
</dbReference>
<dbReference type="RefSeq" id="WP_012675700.1">
    <property type="nucleotide sequence ID" value="NC_012440.1"/>
</dbReference>
<dbReference type="OrthoDB" id="713315at2"/>
<organism evidence="2 3">
    <name type="scientific">Persephonella marina (strain DSM 14350 / EX-H1)</name>
    <dbReference type="NCBI Taxonomy" id="123214"/>
    <lineage>
        <taxon>Bacteria</taxon>
        <taxon>Pseudomonadati</taxon>
        <taxon>Aquificota</taxon>
        <taxon>Aquificia</taxon>
        <taxon>Aquificales</taxon>
        <taxon>Hydrogenothermaceae</taxon>
        <taxon>Persephonella</taxon>
    </lineage>
</organism>
<gene>
    <name evidence="2" type="ordered locus">PERMA_0249</name>
</gene>
<feature type="domain" description="Helicase C-terminal" evidence="1">
    <location>
        <begin position="1000"/>
        <end position="1166"/>
    </location>
</feature>
<dbReference type="Gene3D" id="3.40.50.300">
    <property type="entry name" value="P-loop containing nucleotide triphosphate hydrolases"/>
    <property type="match status" value="1"/>
</dbReference>
<sequence>MALLDYIKDIYRDALGPRNFDPEEILETQNPANEFITGILSSSKHAVKIDGKSAFIEDEIILDKLDEEDVEVSPDIEPVSSELLNPVLNPRKLPVSIGINFSVESKETIELDLCVTWGKYFKIEESNKSDENEEERKKWIRKSFSYVQEDIKLEKDEEEFEIPEEEIIIGEKKYENKLRLKIEKRLKSKNKYFISVYLINETEVPREYEDLINPPTEYLIFQPQIRVKIKKGKLSGSYSRAVETGIDEEEKLYEFPYLESNTLFPAKGSMCAAIWKEIDPLQENPDKFDFMWVDGKTIKNKDEKKYKKFLECDLRTEFLPVIPQGIPDFDIKGINFDPEVLSEIQPDEIDNYFSTFLNKYKNWILRKKEEISHTSNPSLAEKIINKHEIVYDRIEKGINLLKEKEEVLLCFNFANKVISVVQKDWAGKKEFKWRPFQLAFFLMTMESIVNPDSPDRNYIDILWVPTGGGKTESYLAISAFLLAYRRRTKKDTGYGTAIISRYTLRLLTVQQFTRTLKTILACEYLRIFPNKSGNKGWLPGWAEEKVKDDYVWEKYRFSAGLWVGGAITPNKLHTTTGRGGKKFYGAIDLLKKNDTIYKLSGSDDKRDKNEVYNLKRSQNVALISRCPVCGEYLSIPEEGILTEDNGIELNFIVRLHSFSGNNINEDVLEPLKTLIAENESYDFEPLEIRKVDTEDEIYFMKIYILTGELKPDDVIEIWEDLQSNINTLGYEMELLSLSPDKPGYFPWGKTGSIYIDFTILCPNIDCPLNNHNYEWHELVPSKDNFISIFDTSEFEEFSWMKNFIPVPAYFVDEQIYSKLPSIIISTVDKFARLPFEPATASIFGNIDFYSSLYGFFREDAIYSARRDLKDITKYGIPVNKPEPPELVIQDELHLIEGPLGSLVGLYETIIEELCKENSEGKKLKYIASTATIKHAGYQTDALFLREAFQFPPVGLNIEDNFFSRIETPSLDNILSNEYVPGKIYIGVMSPGKGPLTPQVRLYARLWMTDQLTQGNNPMVGYYNAVRELAGGRRILEQDISERLTKDLGFKGKLPEKTDILELSSRMDSDEISLLIEQLEKEKINPHFIITTSVFGTGVDIPHLRFMIMNGQPKTTATYIQATGRVGRKNTALVITFYRSTRPRDISHYEFFAGYHLALYRYVEEVSVFPFSKGAVYRGNGPVIVGIMRNSRNMKINWISNESPIQMKNWHHNPEIQSDFNRAANILQKRNECQKAEIRKIDSSELESIIKDRYQGLDKWKRVARINRNLLFTEYFKVKNPVVLGDLEHEKLSEDFVVYRRVPNSLRNIEDTVNIEIHPY</sequence>
<keyword evidence="2" id="KW-0547">Nucleotide-binding</keyword>
<keyword evidence="3" id="KW-1185">Reference proteome</keyword>
<dbReference type="CDD" id="cd18785">
    <property type="entry name" value="SF2_C"/>
    <property type="match status" value="1"/>
</dbReference>
<dbReference type="SUPFAM" id="SSF52540">
    <property type="entry name" value="P-loop containing nucleoside triphosphate hydrolases"/>
    <property type="match status" value="1"/>
</dbReference>